<comment type="caution">
    <text evidence="1">The sequence shown here is derived from an EMBL/GenBank/DDBJ whole genome shotgun (WGS) entry which is preliminary data.</text>
</comment>
<proteinExistence type="predicted"/>
<dbReference type="GeneID" id="59284914"/>
<evidence type="ECO:0000313" key="1">
    <source>
        <dbReference type="EMBL" id="KAF6238739.1"/>
    </source>
</evidence>
<dbReference type="AlphaFoldDB" id="A0A8H6L7Q1"/>
<accession>A0A8H6L7Q1</accession>
<organism evidence="1 2">
    <name type="scientific">Letharia columbiana</name>
    <dbReference type="NCBI Taxonomy" id="112416"/>
    <lineage>
        <taxon>Eukaryota</taxon>
        <taxon>Fungi</taxon>
        <taxon>Dikarya</taxon>
        <taxon>Ascomycota</taxon>
        <taxon>Pezizomycotina</taxon>
        <taxon>Lecanoromycetes</taxon>
        <taxon>OSLEUM clade</taxon>
        <taxon>Lecanoromycetidae</taxon>
        <taxon>Lecanorales</taxon>
        <taxon>Lecanorineae</taxon>
        <taxon>Parmeliaceae</taxon>
        <taxon>Letharia</taxon>
    </lineage>
</organism>
<dbReference type="EMBL" id="JACCJC010000008">
    <property type="protein sequence ID" value="KAF6238739.1"/>
    <property type="molecule type" value="Genomic_DNA"/>
</dbReference>
<keyword evidence="2" id="KW-1185">Reference proteome</keyword>
<dbReference type="Proteomes" id="UP000578531">
    <property type="component" value="Unassembled WGS sequence"/>
</dbReference>
<reference evidence="1 2" key="1">
    <citation type="journal article" date="2020" name="Genomics">
        <title>Complete, high-quality genomes from long-read metagenomic sequencing of two wolf lichen thalli reveals enigmatic genome architecture.</title>
        <authorList>
            <person name="McKenzie S.K."/>
            <person name="Walston R.F."/>
            <person name="Allen J.L."/>
        </authorList>
    </citation>
    <scope>NUCLEOTIDE SEQUENCE [LARGE SCALE GENOMIC DNA]</scope>
    <source>
        <strain evidence="1">WasteWater2</strain>
    </source>
</reference>
<gene>
    <name evidence="1" type="ORF">HO173_003245</name>
</gene>
<name>A0A8H6L7Q1_9LECA</name>
<protein>
    <submittedName>
        <fullName evidence="1">Uncharacterized protein</fullName>
    </submittedName>
</protein>
<sequence>MFDVPMLKAAALYALVDTLQNMESKDIPVDLPDLVKAIHWTFETTPAEDKEIRKPLMQTVSRFEKDLRDDVDFRRCCEKFGDQLDWTLEKMWEEKAQFSKR</sequence>
<evidence type="ECO:0000313" key="2">
    <source>
        <dbReference type="Proteomes" id="UP000578531"/>
    </source>
</evidence>
<dbReference type="RefSeq" id="XP_037168038.1">
    <property type="nucleotide sequence ID" value="XM_037305173.1"/>
</dbReference>